<evidence type="ECO:0000313" key="1">
    <source>
        <dbReference type="EMBL" id="WGS64384.1"/>
    </source>
</evidence>
<dbReference type="RefSeq" id="WP_280998001.1">
    <property type="nucleotide sequence ID" value="NZ_CP069362.1"/>
</dbReference>
<keyword evidence="2" id="KW-1185">Reference proteome</keyword>
<protein>
    <submittedName>
        <fullName evidence="1">DUF1175 family protein</fullName>
    </submittedName>
</protein>
<dbReference type="EMBL" id="CP069362">
    <property type="protein sequence ID" value="WGS64384.1"/>
    <property type="molecule type" value="Genomic_DNA"/>
</dbReference>
<dbReference type="Proteomes" id="UP001232493">
    <property type="component" value="Chromosome"/>
</dbReference>
<sequence length="238" mass="28489">MKRIYIIIIFILFLFISCKKEYIPIDKNLNGFEDSLEFNEEESKIFRSWFTNIVINTALKNNLPENYRDCSGLVKYAYKETLKKHDVKWISENQYDGPIFEDLRYNYSNVPYLGVKIFRKRDGIFDLNKINEDFSSYVTARYLIEYNLDFITKDINKAKSGDILAFFHPEDPEYPYHLMVFVKYNNENYLIYHTGPIEGGGYIKIVKLKDFFKFDPSWLPVENNKYFLGVYKFKILML</sequence>
<dbReference type="InterPro" id="IPR009558">
    <property type="entry name" value="DUF1175"/>
</dbReference>
<dbReference type="Pfam" id="PF06672">
    <property type="entry name" value="DUF1175"/>
    <property type="match status" value="1"/>
</dbReference>
<gene>
    <name evidence="1" type="ORF">JRV97_08380</name>
</gene>
<reference evidence="1 2" key="1">
    <citation type="submission" date="2021-02" db="EMBL/GenBank/DDBJ databases">
        <title>Characterization of Marinitoga sp. nov. str. BP5-C20A.</title>
        <authorList>
            <person name="Erauso G."/>
            <person name="Postec A."/>
        </authorList>
    </citation>
    <scope>NUCLEOTIDE SEQUENCE [LARGE SCALE GENOMIC DNA]</scope>
    <source>
        <strain evidence="1 2">BP5-C20A</strain>
    </source>
</reference>
<evidence type="ECO:0000313" key="2">
    <source>
        <dbReference type="Proteomes" id="UP001232493"/>
    </source>
</evidence>
<dbReference type="Gene3D" id="3.90.1720.10">
    <property type="entry name" value="endopeptidase domain like (from Nostoc punctiforme)"/>
    <property type="match status" value="1"/>
</dbReference>
<proteinExistence type="predicted"/>
<name>A0ABY8PP20_9BACT</name>
<dbReference type="PROSITE" id="PS51257">
    <property type="entry name" value="PROKAR_LIPOPROTEIN"/>
    <property type="match status" value="1"/>
</dbReference>
<accession>A0ABY8PP20</accession>
<organism evidence="1 2">
    <name type="scientific">Marinitoga aeolica</name>
    <dbReference type="NCBI Taxonomy" id="2809031"/>
    <lineage>
        <taxon>Bacteria</taxon>
        <taxon>Thermotogati</taxon>
        <taxon>Thermotogota</taxon>
        <taxon>Thermotogae</taxon>
        <taxon>Petrotogales</taxon>
        <taxon>Petrotogaceae</taxon>
        <taxon>Marinitoga</taxon>
    </lineage>
</organism>